<proteinExistence type="predicted"/>
<sequence>MDSAATGATNFADSDPPLTPPLTVRCGGRTYRADPDDGEITIGRDPASSLHFPYGWMSRTHVRLRPEGSGWVAIDSSRNGMFVDGIRHESIPVTDAVTIKLGDAEGFAVELFLGEPPDDDEAGSDETTVVEEVDPGVARAGAAVAARRRELELTQRGLARDKIINAGALIAFEKGRSWPHESTRAKLEQVLQWPAGAIAGIRHGAPSPDDEATQVISTSVASPLIAQTIQLALKSVDTAIDALPDPSTAEFHAAAGSILSDLRNLQTVAGEAARNAPGAPALVIALGGVRRRYDELMRKVAATPNATAGQRLYAARHRTNLTVADAALAAGLSENLIEAAEADQPLPPQAESAVAALLTELEAT</sequence>
<dbReference type="Pfam" id="PF00498">
    <property type="entry name" value="FHA"/>
    <property type="match status" value="1"/>
</dbReference>
<evidence type="ECO:0000259" key="3">
    <source>
        <dbReference type="PROSITE" id="PS50006"/>
    </source>
</evidence>
<dbReference type="Proteomes" id="UP001190465">
    <property type="component" value="Chromosome"/>
</dbReference>
<accession>A0ABM9LQC6</accession>
<dbReference type="RefSeq" id="WP_308482808.1">
    <property type="nucleotide sequence ID" value="NZ_OY726397.1"/>
</dbReference>
<organism evidence="4 5">
    <name type="scientific">[Mycobacterium] burgundiense</name>
    <dbReference type="NCBI Taxonomy" id="3064286"/>
    <lineage>
        <taxon>Bacteria</taxon>
        <taxon>Bacillati</taxon>
        <taxon>Actinomycetota</taxon>
        <taxon>Actinomycetes</taxon>
        <taxon>Mycobacteriales</taxon>
        <taxon>Mycobacteriaceae</taxon>
        <taxon>Mycolicibacterium</taxon>
    </lineage>
</organism>
<dbReference type="SUPFAM" id="SSF49879">
    <property type="entry name" value="SMAD/FHA domain"/>
    <property type="match status" value="1"/>
</dbReference>
<gene>
    <name evidence="4" type="ORF">MU0053_002309</name>
</gene>
<feature type="region of interest" description="Disordered" evidence="2">
    <location>
        <begin position="1"/>
        <end position="21"/>
    </location>
</feature>
<dbReference type="InterPro" id="IPR008984">
    <property type="entry name" value="SMAD_FHA_dom_sf"/>
</dbReference>
<dbReference type="InterPro" id="IPR000253">
    <property type="entry name" value="FHA_dom"/>
</dbReference>
<keyword evidence="5" id="KW-1185">Reference proteome</keyword>
<keyword evidence="1" id="KW-0597">Phosphoprotein</keyword>
<evidence type="ECO:0000313" key="5">
    <source>
        <dbReference type="Proteomes" id="UP001190465"/>
    </source>
</evidence>
<evidence type="ECO:0000313" key="4">
    <source>
        <dbReference type="EMBL" id="CAJ1502929.1"/>
    </source>
</evidence>
<feature type="domain" description="FHA" evidence="3">
    <location>
        <begin position="40"/>
        <end position="88"/>
    </location>
</feature>
<dbReference type="EMBL" id="OY726397">
    <property type="protein sequence ID" value="CAJ1502929.1"/>
    <property type="molecule type" value="Genomic_DNA"/>
</dbReference>
<dbReference type="InterPro" id="IPR010982">
    <property type="entry name" value="Lambda_DNA-bd_dom_sf"/>
</dbReference>
<evidence type="ECO:0000256" key="2">
    <source>
        <dbReference type="SAM" id="MobiDB-lite"/>
    </source>
</evidence>
<evidence type="ECO:0000256" key="1">
    <source>
        <dbReference type="ARBA" id="ARBA00022553"/>
    </source>
</evidence>
<dbReference type="Gene3D" id="2.60.200.20">
    <property type="match status" value="1"/>
</dbReference>
<reference evidence="4 5" key="1">
    <citation type="submission" date="2023-08" db="EMBL/GenBank/DDBJ databases">
        <authorList>
            <person name="Folkvardsen B D."/>
            <person name="Norman A."/>
        </authorList>
    </citation>
    <scope>NUCLEOTIDE SEQUENCE [LARGE SCALE GENOMIC DNA]</scope>
    <source>
        <strain evidence="4 5">Mu0053</strain>
    </source>
</reference>
<protein>
    <submittedName>
        <fullName evidence="4">FHA domain-containing protein</fullName>
    </submittedName>
</protein>
<dbReference type="SUPFAM" id="SSF47413">
    <property type="entry name" value="lambda repressor-like DNA-binding domains"/>
    <property type="match status" value="1"/>
</dbReference>
<feature type="compositionally biased region" description="Polar residues" evidence="2">
    <location>
        <begin position="1"/>
        <end position="12"/>
    </location>
</feature>
<dbReference type="PROSITE" id="PS50006">
    <property type="entry name" value="FHA_DOMAIN"/>
    <property type="match status" value="1"/>
</dbReference>
<name>A0ABM9LQC6_9MYCO</name>